<protein>
    <recommendedName>
        <fullName evidence="11">Beta-mannosidase B</fullName>
        <ecNumber evidence="5">3.2.1.25</ecNumber>
    </recommendedName>
    <alternativeName>
        <fullName evidence="12">Mannanase B</fullName>
    </alternativeName>
</protein>
<keyword evidence="9 17" id="KW-0326">Glycosidase</keyword>
<dbReference type="InterPro" id="IPR036156">
    <property type="entry name" value="Beta-gal/glucu_dom_sf"/>
</dbReference>
<dbReference type="InterPro" id="IPR050887">
    <property type="entry name" value="Beta-mannosidase_GH2"/>
</dbReference>
<evidence type="ECO:0000256" key="1">
    <source>
        <dbReference type="ARBA" id="ARBA00000829"/>
    </source>
</evidence>
<dbReference type="SUPFAM" id="SSF51445">
    <property type="entry name" value="(Trans)glycosidases"/>
    <property type="match status" value="1"/>
</dbReference>
<evidence type="ECO:0000256" key="2">
    <source>
        <dbReference type="ARBA" id="ARBA00004613"/>
    </source>
</evidence>
<feature type="domain" description="Beta-mannosidase Ig-fold" evidence="14">
    <location>
        <begin position="743"/>
        <end position="813"/>
    </location>
</feature>
<dbReference type="RefSeq" id="WP_183399850.1">
    <property type="nucleotide sequence ID" value="NZ_JACIDS010000004.1"/>
</dbReference>
<dbReference type="GO" id="GO:0005975">
    <property type="term" value="P:carbohydrate metabolic process"/>
    <property type="evidence" value="ECO:0007669"/>
    <property type="project" value="InterPro"/>
</dbReference>
<dbReference type="InterPro" id="IPR041625">
    <property type="entry name" value="Beta-mannosidase_Ig"/>
</dbReference>
<evidence type="ECO:0000259" key="13">
    <source>
        <dbReference type="Pfam" id="PF00703"/>
    </source>
</evidence>
<reference evidence="17 18" key="1">
    <citation type="submission" date="2020-08" db="EMBL/GenBank/DDBJ databases">
        <title>Genomic Encyclopedia of Type Strains, Phase IV (KMG-IV): sequencing the most valuable type-strain genomes for metagenomic binning, comparative biology and taxonomic classification.</title>
        <authorList>
            <person name="Goeker M."/>
        </authorList>
    </citation>
    <scope>NUCLEOTIDE SEQUENCE [LARGE SCALE GENOMIC DNA]</scope>
    <source>
        <strain evidence="17 18">DSM 25966</strain>
    </source>
</reference>
<dbReference type="InterPro" id="IPR013783">
    <property type="entry name" value="Ig-like_fold"/>
</dbReference>
<evidence type="ECO:0000256" key="12">
    <source>
        <dbReference type="ARBA" id="ARBA00041614"/>
    </source>
</evidence>
<dbReference type="FunFam" id="3.20.20.80:FF:000050">
    <property type="entry name" value="Beta-mannosidase B"/>
    <property type="match status" value="1"/>
</dbReference>
<evidence type="ECO:0000259" key="15">
    <source>
        <dbReference type="Pfam" id="PF17786"/>
    </source>
</evidence>
<dbReference type="AlphaFoldDB" id="A0A840AUR8"/>
<comment type="similarity">
    <text evidence="10">Belongs to the glycosyl hydrolase 2 family. Beta-mannosidase B subfamily.</text>
</comment>
<evidence type="ECO:0000259" key="16">
    <source>
        <dbReference type="Pfam" id="PF22666"/>
    </source>
</evidence>
<keyword evidence="18" id="KW-1185">Reference proteome</keyword>
<comment type="catalytic activity">
    <reaction evidence="1">
        <text>Hydrolysis of terminal, non-reducing beta-D-mannose residues in beta-D-mannosides.</text>
        <dbReference type="EC" id="3.2.1.25"/>
    </reaction>
</comment>
<dbReference type="SUPFAM" id="SSF49303">
    <property type="entry name" value="beta-Galactosidase/glucuronidase domain"/>
    <property type="match status" value="2"/>
</dbReference>
<comment type="caution">
    <text evidence="17">The sequence shown here is derived from an EMBL/GenBank/DDBJ whole genome shotgun (WGS) entry which is preliminary data.</text>
</comment>
<evidence type="ECO:0000256" key="3">
    <source>
        <dbReference type="ARBA" id="ARBA00004740"/>
    </source>
</evidence>
<dbReference type="GO" id="GO:0005576">
    <property type="term" value="C:extracellular region"/>
    <property type="evidence" value="ECO:0007669"/>
    <property type="project" value="UniProtKB-SubCell"/>
</dbReference>
<dbReference type="GO" id="GO:0006516">
    <property type="term" value="P:glycoprotein catabolic process"/>
    <property type="evidence" value="ECO:0007669"/>
    <property type="project" value="TreeGrafter"/>
</dbReference>
<organism evidence="17 18">
    <name type="scientific">Kaistia hirudinis</name>
    <dbReference type="NCBI Taxonomy" id="1293440"/>
    <lineage>
        <taxon>Bacteria</taxon>
        <taxon>Pseudomonadati</taxon>
        <taxon>Pseudomonadota</taxon>
        <taxon>Alphaproteobacteria</taxon>
        <taxon>Hyphomicrobiales</taxon>
        <taxon>Kaistiaceae</taxon>
        <taxon>Kaistia</taxon>
    </lineage>
</organism>
<dbReference type="InterPro" id="IPR054593">
    <property type="entry name" value="Beta-mannosidase-like_N2"/>
</dbReference>
<dbReference type="Gene3D" id="2.60.120.260">
    <property type="entry name" value="Galactose-binding domain-like"/>
    <property type="match status" value="1"/>
</dbReference>
<dbReference type="InterPro" id="IPR017853">
    <property type="entry name" value="GH"/>
</dbReference>
<feature type="domain" description="Mannosidase Ig/CBM-like" evidence="15">
    <location>
        <begin position="652"/>
        <end position="734"/>
    </location>
</feature>
<dbReference type="EC" id="3.2.1.25" evidence="5"/>
<evidence type="ECO:0000256" key="5">
    <source>
        <dbReference type="ARBA" id="ARBA00012754"/>
    </source>
</evidence>
<keyword evidence="8" id="KW-0325">Glycoprotein</keyword>
<dbReference type="InterPro" id="IPR041447">
    <property type="entry name" value="Mannosidase_ig"/>
</dbReference>
<dbReference type="Pfam" id="PF00703">
    <property type="entry name" value="Glyco_hydro_2"/>
    <property type="match status" value="1"/>
</dbReference>
<dbReference type="SUPFAM" id="SSF49785">
    <property type="entry name" value="Galactose-binding domain-like"/>
    <property type="match status" value="1"/>
</dbReference>
<evidence type="ECO:0000256" key="9">
    <source>
        <dbReference type="ARBA" id="ARBA00023295"/>
    </source>
</evidence>
<accession>A0A840AUR8</accession>
<dbReference type="InterPro" id="IPR006102">
    <property type="entry name" value="Ig-like_GH2"/>
</dbReference>
<dbReference type="Pfam" id="PF17753">
    <property type="entry name" value="Ig_mannosidase"/>
    <property type="match status" value="1"/>
</dbReference>
<comment type="subunit">
    <text evidence="4">Homodimer.</text>
</comment>
<feature type="domain" description="Beta-mannosidase-like galactose-binding" evidence="16">
    <location>
        <begin position="15"/>
        <end position="185"/>
    </location>
</feature>
<dbReference type="EMBL" id="JACIDS010000004">
    <property type="protein sequence ID" value="MBB3932195.1"/>
    <property type="molecule type" value="Genomic_DNA"/>
</dbReference>
<evidence type="ECO:0000256" key="11">
    <source>
        <dbReference type="ARBA" id="ARBA00041069"/>
    </source>
</evidence>
<evidence type="ECO:0000256" key="10">
    <source>
        <dbReference type="ARBA" id="ARBA00038429"/>
    </source>
</evidence>
<dbReference type="Proteomes" id="UP000553963">
    <property type="component" value="Unassembled WGS sequence"/>
</dbReference>
<keyword evidence="7 17" id="KW-0378">Hydrolase</keyword>
<feature type="domain" description="Glycoside hydrolase family 2 immunoglobulin-like beta-sandwich" evidence="13">
    <location>
        <begin position="196"/>
        <end position="295"/>
    </location>
</feature>
<comment type="pathway">
    <text evidence="3">Glycan metabolism; N-glycan degradation.</text>
</comment>
<evidence type="ECO:0000256" key="8">
    <source>
        <dbReference type="ARBA" id="ARBA00023180"/>
    </source>
</evidence>
<sequence length="816" mass="90925">MPDAVVADIDLSGLWSLAEASGAPLGPIAIPGDIHSALLALGRIPDPHKGTHEAEVQWVGEAEWEIVRSFELDAEQLAGRWPVLDLEFVDTFAHVFVNGGLVAKLGSSFIRHRLDLDGLLRPGANEIRIRFLPAGAEASRLAAIQPFPIPWSVANNRVPDLNMIRKAQCHGGWDWGPCLLVSGLYAPPALRLLERARIESVQIRQQHQQDGTVVALAEVELVAKTATTVPLAVSLCGHTETVSVSVDPVSGGRVTVALNVGKPALWWPAGHGAQPLHEAVVTIPGDRVTRRIGFRTLEVVTEPDQAGASMTFRVNGIDIFSKGANWIPADALPSRISGERVRALLTAAVEANMNMLRVWGGGFYEFDVFYDLCDELGLLVWQDMMFSCSQYPSTPEFLTTVDAELRYQIKRLSSRPSIALWCGDNEVIGSLTWYELSRNNRDRYLVNYDRLNRVIEKAVLDTDPGRRFWPSSPCNGDLDYGDAWHDDGSGDIHFWDVWHSNKNFEHYYTVKPRFCSEFGFQSFPSMTAIRSFAEPKDWNATAPVMEFHQRDGAGNARIIDTMARYFRVPSSFPDFVYLSQLQQALAIETAVRYWRSLKPHSMGALYWQLNDVWPAVSWSSIDWTLAWKTLHHHAKRFFAPVMLTARIVDGRLVAHGVSDLHKTVPIEVRLRTLDLSGQWLDERRCKAQLPPDRAVELFSLPAEGGTDRIYVLDGRHGDDFDPALQVVVFPAPPKRFELPEATVTVAADGPGRFVLSSDAPAFYVRPEAEGRPGHFDDTSFLLLPGEDRVVTFRPEPGTTMPQAGDLTIHHLRASYL</sequence>
<evidence type="ECO:0000259" key="14">
    <source>
        <dbReference type="Pfam" id="PF17753"/>
    </source>
</evidence>
<dbReference type="PANTHER" id="PTHR43730:SF1">
    <property type="entry name" value="BETA-MANNOSIDASE"/>
    <property type="match status" value="1"/>
</dbReference>
<evidence type="ECO:0000256" key="7">
    <source>
        <dbReference type="ARBA" id="ARBA00022801"/>
    </source>
</evidence>
<keyword evidence="6" id="KW-0964">Secreted</keyword>
<dbReference type="Pfam" id="PF22666">
    <property type="entry name" value="Glyco_hydro_2_N2"/>
    <property type="match status" value="1"/>
</dbReference>
<dbReference type="Gene3D" id="3.20.20.80">
    <property type="entry name" value="Glycosidases"/>
    <property type="match status" value="1"/>
</dbReference>
<evidence type="ECO:0000256" key="6">
    <source>
        <dbReference type="ARBA" id="ARBA00022525"/>
    </source>
</evidence>
<dbReference type="PANTHER" id="PTHR43730">
    <property type="entry name" value="BETA-MANNOSIDASE"/>
    <property type="match status" value="1"/>
</dbReference>
<comment type="subcellular location">
    <subcellularLocation>
        <location evidence="2">Secreted</location>
    </subcellularLocation>
</comment>
<dbReference type="GO" id="GO:0004567">
    <property type="term" value="F:beta-mannosidase activity"/>
    <property type="evidence" value="ECO:0007669"/>
    <property type="project" value="UniProtKB-EC"/>
</dbReference>
<evidence type="ECO:0000256" key="4">
    <source>
        <dbReference type="ARBA" id="ARBA00011738"/>
    </source>
</evidence>
<gene>
    <name evidence="17" type="ORF">GGR25_003253</name>
</gene>
<dbReference type="Pfam" id="PF17786">
    <property type="entry name" value="Mannosidase_ig"/>
    <property type="match status" value="1"/>
</dbReference>
<proteinExistence type="inferred from homology"/>
<evidence type="ECO:0000313" key="18">
    <source>
        <dbReference type="Proteomes" id="UP000553963"/>
    </source>
</evidence>
<dbReference type="InterPro" id="IPR008979">
    <property type="entry name" value="Galactose-bd-like_sf"/>
</dbReference>
<dbReference type="Gene3D" id="2.60.40.10">
    <property type="entry name" value="Immunoglobulins"/>
    <property type="match status" value="2"/>
</dbReference>
<name>A0A840AUR8_9HYPH</name>
<evidence type="ECO:0000313" key="17">
    <source>
        <dbReference type="EMBL" id="MBB3932195.1"/>
    </source>
</evidence>